<dbReference type="Proteomes" id="UP001596050">
    <property type="component" value="Unassembled WGS sequence"/>
</dbReference>
<gene>
    <name evidence="1" type="ORF">ACFPN5_19890</name>
</gene>
<sequence>MPPTGGGALCICPDIASFAEAGGDRTRILAVAGVGSSALGTAAFARNVADAFGEPVAGLVSGYGMADLLALRRDQGGALLH</sequence>
<reference evidence="2" key="1">
    <citation type="journal article" date="2019" name="Int. J. Syst. Evol. Microbiol.">
        <title>The Global Catalogue of Microorganisms (GCM) 10K type strain sequencing project: providing services to taxonomists for standard genome sequencing and annotation.</title>
        <authorList>
            <consortium name="The Broad Institute Genomics Platform"/>
            <consortium name="The Broad Institute Genome Sequencing Center for Infectious Disease"/>
            <person name="Wu L."/>
            <person name="Ma J."/>
        </authorList>
    </citation>
    <scope>NUCLEOTIDE SEQUENCE [LARGE SCALE GENOMIC DNA]</scope>
    <source>
        <strain evidence="2">KACC 12649</strain>
    </source>
</reference>
<dbReference type="RefSeq" id="WP_379785532.1">
    <property type="nucleotide sequence ID" value="NZ_JBHSMU010000015.1"/>
</dbReference>
<dbReference type="EMBL" id="JBHSMU010000015">
    <property type="protein sequence ID" value="MFC5462080.1"/>
    <property type="molecule type" value="Genomic_DNA"/>
</dbReference>
<proteinExistence type="predicted"/>
<evidence type="ECO:0000313" key="1">
    <source>
        <dbReference type="EMBL" id="MFC5462080.1"/>
    </source>
</evidence>
<evidence type="ECO:0000313" key="2">
    <source>
        <dbReference type="Proteomes" id="UP001596050"/>
    </source>
</evidence>
<organism evidence="1 2">
    <name type="scientific">Massilia niabensis</name>
    <dbReference type="NCBI Taxonomy" id="544910"/>
    <lineage>
        <taxon>Bacteria</taxon>
        <taxon>Pseudomonadati</taxon>
        <taxon>Pseudomonadota</taxon>
        <taxon>Betaproteobacteria</taxon>
        <taxon>Burkholderiales</taxon>
        <taxon>Oxalobacteraceae</taxon>
        <taxon>Telluria group</taxon>
        <taxon>Massilia</taxon>
    </lineage>
</organism>
<comment type="caution">
    <text evidence="1">The sequence shown here is derived from an EMBL/GenBank/DDBJ whole genome shotgun (WGS) entry which is preliminary data.</text>
</comment>
<name>A0ABW0L886_9BURK</name>
<protein>
    <submittedName>
        <fullName evidence="1">Uncharacterized protein</fullName>
    </submittedName>
</protein>
<accession>A0ABW0L886</accession>
<keyword evidence="2" id="KW-1185">Reference proteome</keyword>